<dbReference type="InterPro" id="IPR013762">
    <property type="entry name" value="Integrase-like_cat_sf"/>
</dbReference>
<dbReference type="PANTHER" id="PTHR30629">
    <property type="entry name" value="PROPHAGE INTEGRASE"/>
    <property type="match status" value="1"/>
</dbReference>
<keyword evidence="3" id="KW-0238">DNA-binding</keyword>
<gene>
    <name evidence="6" type="ORF">RM552_06770</name>
</gene>
<dbReference type="InterPro" id="IPR050808">
    <property type="entry name" value="Phage_Integrase"/>
</dbReference>
<dbReference type="InterPro" id="IPR010998">
    <property type="entry name" value="Integrase_recombinase_N"/>
</dbReference>
<dbReference type="CDD" id="cd00801">
    <property type="entry name" value="INT_P4_C"/>
    <property type="match status" value="1"/>
</dbReference>
<evidence type="ECO:0000313" key="7">
    <source>
        <dbReference type="Proteomes" id="UP001253545"/>
    </source>
</evidence>
<dbReference type="EMBL" id="JAVRHX010000001">
    <property type="protein sequence ID" value="MDT0594541.1"/>
    <property type="molecule type" value="Genomic_DNA"/>
</dbReference>
<dbReference type="InterPro" id="IPR002104">
    <property type="entry name" value="Integrase_catalytic"/>
</dbReference>
<dbReference type="Proteomes" id="UP001253545">
    <property type="component" value="Unassembled WGS sequence"/>
</dbReference>
<feature type="domain" description="Tyr recombinase" evidence="5">
    <location>
        <begin position="218"/>
        <end position="409"/>
    </location>
</feature>
<dbReference type="Gene3D" id="1.10.150.130">
    <property type="match status" value="1"/>
</dbReference>
<name>A0ABU2ZPI9_9ALTE</name>
<organism evidence="6 7">
    <name type="scientific">Glaciecola petra</name>
    <dbReference type="NCBI Taxonomy" id="3075602"/>
    <lineage>
        <taxon>Bacteria</taxon>
        <taxon>Pseudomonadati</taxon>
        <taxon>Pseudomonadota</taxon>
        <taxon>Gammaproteobacteria</taxon>
        <taxon>Alteromonadales</taxon>
        <taxon>Alteromonadaceae</taxon>
        <taxon>Glaciecola</taxon>
    </lineage>
</organism>
<evidence type="ECO:0000256" key="4">
    <source>
        <dbReference type="ARBA" id="ARBA00023172"/>
    </source>
</evidence>
<protein>
    <submittedName>
        <fullName evidence="6">Site-specific integrase</fullName>
    </submittedName>
</protein>
<dbReference type="Gene3D" id="1.10.443.10">
    <property type="entry name" value="Intergrase catalytic core"/>
    <property type="match status" value="1"/>
</dbReference>
<comment type="caution">
    <text evidence="6">The sequence shown here is derived from an EMBL/GenBank/DDBJ whole genome shotgun (WGS) entry which is preliminary data.</text>
</comment>
<dbReference type="Gene3D" id="3.30.160.390">
    <property type="entry name" value="Integrase, DNA-binding domain"/>
    <property type="match status" value="1"/>
</dbReference>
<proteinExistence type="inferred from homology"/>
<dbReference type="PANTHER" id="PTHR30629:SF2">
    <property type="entry name" value="PROPHAGE INTEGRASE INTS-RELATED"/>
    <property type="match status" value="1"/>
</dbReference>
<dbReference type="PROSITE" id="PS51898">
    <property type="entry name" value="TYR_RECOMBINASE"/>
    <property type="match status" value="1"/>
</dbReference>
<comment type="similarity">
    <text evidence="1">Belongs to the 'phage' integrase family.</text>
</comment>
<keyword evidence="2" id="KW-0229">DNA integration</keyword>
<dbReference type="RefSeq" id="WP_311368008.1">
    <property type="nucleotide sequence ID" value="NZ_JAVRHX010000001.1"/>
</dbReference>
<sequence length="421" mass="48317">MSTVKLKISDSILKNVDDSIKRINDTELSGFHVRLGKTKNDGTRSTKFYLYYRIGGRNGKQGNFLLGSASTISTKEARKQANIQTGKILAGEDIGAKKIKNKSKIVQDKSAPILNNLLDQFVIHAKLHRKRPEEVERAFNADVRPTIGKIKLIDLEEDPKLTIKRCLDPIKDRGSLVQSNKTLVLLKQVYRFGVARGELSSNPLQNTKRNDIGGVERARTRSLTMDELTYFYDWLKTSTASIQVKQCFKLIILTGCRSQEMTLAKWQDIDFRKNMWCFPEENRKGEKNQTKEHLVPLTELMKSCLLELKNAFVDLETDFIFPSVSSTNNGNIDRAAPAKFLRRRFISETPELNMQKFVPHDLRRTFRTHLSRLGVNAVVCEKLLSHQLEGMLRVYDVHDYMNERREALELWSDIMQPIIEG</sequence>
<evidence type="ECO:0000256" key="3">
    <source>
        <dbReference type="ARBA" id="ARBA00023125"/>
    </source>
</evidence>
<dbReference type="SUPFAM" id="SSF56349">
    <property type="entry name" value="DNA breaking-rejoining enzymes"/>
    <property type="match status" value="1"/>
</dbReference>
<reference evidence="6 7" key="1">
    <citation type="submission" date="2023-09" db="EMBL/GenBank/DDBJ databases">
        <authorList>
            <person name="Rey-Velasco X."/>
        </authorList>
    </citation>
    <scope>NUCLEOTIDE SEQUENCE [LARGE SCALE GENOMIC DNA]</scope>
    <source>
        <strain evidence="6 7">P117</strain>
    </source>
</reference>
<keyword evidence="4" id="KW-0233">DNA recombination</keyword>
<accession>A0ABU2ZPI9</accession>
<evidence type="ECO:0000256" key="1">
    <source>
        <dbReference type="ARBA" id="ARBA00008857"/>
    </source>
</evidence>
<evidence type="ECO:0000313" key="6">
    <source>
        <dbReference type="EMBL" id="MDT0594541.1"/>
    </source>
</evidence>
<dbReference type="Pfam" id="PF00589">
    <property type="entry name" value="Phage_integrase"/>
    <property type="match status" value="1"/>
</dbReference>
<dbReference type="InterPro" id="IPR038488">
    <property type="entry name" value="Integrase_DNA-bd_sf"/>
</dbReference>
<dbReference type="InterPro" id="IPR011010">
    <property type="entry name" value="DNA_brk_join_enz"/>
</dbReference>
<evidence type="ECO:0000259" key="5">
    <source>
        <dbReference type="PROSITE" id="PS51898"/>
    </source>
</evidence>
<keyword evidence="7" id="KW-1185">Reference proteome</keyword>
<evidence type="ECO:0000256" key="2">
    <source>
        <dbReference type="ARBA" id="ARBA00022908"/>
    </source>
</evidence>